<comment type="caution">
    <text evidence="4">The sequence shown here is derived from an EMBL/GenBank/DDBJ whole genome shotgun (WGS) entry which is preliminary data.</text>
</comment>
<dbReference type="InterPro" id="IPR002641">
    <property type="entry name" value="PNPLA_dom"/>
</dbReference>
<dbReference type="SUPFAM" id="SSF52151">
    <property type="entry name" value="FabD/lysophospholipase-like"/>
    <property type="match status" value="1"/>
</dbReference>
<dbReference type="OrthoDB" id="9807112at2"/>
<evidence type="ECO:0000259" key="3">
    <source>
        <dbReference type="PROSITE" id="PS51635"/>
    </source>
</evidence>
<keyword evidence="2" id="KW-0378">Hydrolase</keyword>
<dbReference type="NCBIfam" id="NF041079">
    <property type="entry name" value="CBASS_lipase"/>
    <property type="match status" value="1"/>
</dbReference>
<dbReference type="GO" id="GO:0016787">
    <property type="term" value="F:hydrolase activity"/>
    <property type="evidence" value="ECO:0007669"/>
    <property type="project" value="UniProtKB-UniRule"/>
</dbReference>
<evidence type="ECO:0000313" key="5">
    <source>
        <dbReference type="Proteomes" id="UP000265816"/>
    </source>
</evidence>
<proteinExistence type="predicted"/>
<protein>
    <submittedName>
        <fullName evidence="4">Patatin</fullName>
    </submittedName>
</protein>
<accession>A0A398B797</accession>
<dbReference type="PANTHER" id="PTHR24138">
    <property type="entry name" value="INTRACELLLAR PHOSPHOLIPASE A FAMILY"/>
    <property type="match status" value="1"/>
</dbReference>
<evidence type="ECO:0000256" key="1">
    <source>
        <dbReference type="ARBA" id="ARBA00023098"/>
    </source>
</evidence>
<reference evidence="4 5" key="1">
    <citation type="submission" date="2018-08" db="EMBL/GenBank/DDBJ databases">
        <title>Bacillus jemisoniae sp. nov., Bacillus chryseoplanitiae sp. nov., Bacillus resnikiae sp. nov., and Bacillus frankliniae sp. nov., isolated from Viking spacecraft and associated surfaces.</title>
        <authorList>
            <person name="Seuylemezian A."/>
            <person name="Vaishampayan P."/>
        </authorList>
    </citation>
    <scope>NUCLEOTIDE SEQUENCE [LARGE SCALE GENOMIC DNA]</scope>
    <source>
        <strain evidence="4 5">JJ-247</strain>
    </source>
</reference>
<feature type="active site" description="Nucleophile" evidence="2">
    <location>
        <position position="42"/>
    </location>
</feature>
<dbReference type="RefSeq" id="WP_119112565.1">
    <property type="nucleotide sequence ID" value="NZ_CBCSEO010000002.1"/>
</dbReference>
<keyword evidence="2" id="KW-0442">Lipid degradation</keyword>
<dbReference type="PROSITE" id="PS51635">
    <property type="entry name" value="PNPLA"/>
    <property type="match status" value="1"/>
</dbReference>
<sequence>MKILSVDGGGVRGILPIAFLTELEKEYEKPAGEMFDIITGTSTGAIIAAALAVGIPMGELLERYMIYGKKIFSPQAHLGILKSVYSDRYLRRLLKKAFGTATLRDVNKPLLLPAVDITHGKPFVNRSNFGSRKSGALDIELWDAVLSSCSAPVYFPPNNVNGQYMTIDGGLWANNPSLVGLTEAMHEFGHTLDNISILSLGTGRQKIDFSEGPASSWGIWQWVPVPLATMKPVPKLLDLALDLTSEAVSHHCRLMLGDRYLRVNQDLGEEIPFDEPVFMEKMGVLGQNAFFENKESVSAFLF</sequence>
<feature type="short sequence motif" description="GXGXXG" evidence="2">
    <location>
        <begin position="8"/>
        <end position="13"/>
    </location>
</feature>
<feature type="short sequence motif" description="GXSXG" evidence="2">
    <location>
        <begin position="40"/>
        <end position="44"/>
    </location>
</feature>
<dbReference type="Gene3D" id="3.40.1090.10">
    <property type="entry name" value="Cytosolic phospholipase A2 catalytic domain"/>
    <property type="match status" value="1"/>
</dbReference>
<evidence type="ECO:0000256" key="2">
    <source>
        <dbReference type="PROSITE-ProRule" id="PRU01161"/>
    </source>
</evidence>
<name>A0A398B797_9BACI</name>
<evidence type="ECO:0000313" key="4">
    <source>
        <dbReference type="EMBL" id="RID85712.1"/>
    </source>
</evidence>
<gene>
    <name evidence="4" type="ORF">D1970_09190</name>
</gene>
<organism evidence="4 5">
    <name type="scientific">Mesobacillus zeae</name>
    <dbReference type="NCBI Taxonomy" id="1917180"/>
    <lineage>
        <taxon>Bacteria</taxon>
        <taxon>Bacillati</taxon>
        <taxon>Bacillota</taxon>
        <taxon>Bacilli</taxon>
        <taxon>Bacillales</taxon>
        <taxon>Bacillaceae</taxon>
        <taxon>Mesobacillus</taxon>
    </lineage>
</organism>
<dbReference type="CDD" id="cd07199">
    <property type="entry name" value="Pat17_PNPLA8_PNPLA9_like"/>
    <property type="match status" value="1"/>
</dbReference>
<dbReference type="InterPro" id="IPR047156">
    <property type="entry name" value="Teg/CotR/CapV-like"/>
</dbReference>
<keyword evidence="5" id="KW-1185">Reference proteome</keyword>
<dbReference type="GO" id="GO:0016042">
    <property type="term" value="P:lipid catabolic process"/>
    <property type="evidence" value="ECO:0007669"/>
    <property type="project" value="UniProtKB-UniRule"/>
</dbReference>
<dbReference type="EMBL" id="QWVT01000015">
    <property type="protein sequence ID" value="RID85712.1"/>
    <property type="molecule type" value="Genomic_DNA"/>
</dbReference>
<dbReference type="PANTHER" id="PTHR24138:SF12">
    <property type="entry name" value="PATATIN FAMILY PROTEIN"/>
    <property type="match status" value="1"/>
</dbReference>
<dbReference type="Proteomes" id="UP000265816">
    <property type="component" value="Unassembled WGS sequence"/>
</dbReference>
<keyword evidence="1 2" id="KW-0443">Lipid metabolism</keyword>
<dbReference type="AlphaFoldDB" id="A0A398B797"/>
<feature type="domain" description="PNPLA" evidence="3">
    <location>
        <begin position="4"/>
        <end position="181"/>
    </location>
</feature>
<dbReference type="Pfam" id="PF01734">
    <property type="entry name" value="Patatin"/>
    <property type="match status" value="1"/>
</dbReference>
<feature type="short sequence motif" description="DGA/G" evidence="2">
    <location>
        <begin position="168"/>
        <end position="170"/>
    </location>
</feature>
<feature type="active site" description="Proton acceptor" evidence="2">
    <location>
        <position position="168"/>
    </location>
</feature>
<dbReference type="InterPro" id="IPR016035">
    <property type="entry name" value="Acyl_Trfase/lysoPLipase"/>
</dbReference>